<sequence length="76" mass="9043">MEFGHGRWPVHVLSSMSSHLPKVWCIQITQDQFLHHTLTLYNVHRLLLMSTCVLSFCRWLLKMTSLIHFMNAFLRC</sequence>
<reference evidence="1" key="1">
    <citation type="submission" date="2014-11" db="EMBL/GenBank/DDBJ databases">
        <authorList>
            <person name="Amaro Gonzalez C."/>
        </authorList>
    </citation>
    <scope>NUCLEOTIDE SEQUENCE</scope>
</reference>
<dbReference type="AlphaFoldDB" id="A0A0E9TL45"/>
<dbReference type="EMBL" id="GBXM01054276">
    <property type="protein sequence ID" value="JAH54301.1"/>
    <property type="molecule type" value="Transcribed_RNA"/>
</dbReference>
<reference evidence="1" key="2">
    <citation type="journal article" date="2015" name="Fish Shellfish Immunol.">
        <title>Early steps in the European eel (Anguilla anguilla)-Vibrio vulnificus interaction in the gills: Role of the RtxA13 toxin.</title>
        <authorList>
            <person name="Callol A."/>
            <person name="Pajuelo D."/>
            <person name="Ebbesson L."/>
            <person name="Teles M."/>
            <person name="MacKenzie S."/>
            <person name="Amaro C."/>
        </authorList>
    </citation>
    <scope>NUCLEOTIDE SEQUENCE</scope>
</reference>
<evidence type="ECO:0000313" key="1">
    <source>
        <dbReference type="EMBL" id="JAH54301.1"/>
    </source>
</evidence>
<proteinExistence type="predicted"/>
<accession>A0A0E9TL45</accession>
<name>A0A0E9TL45_ANGAN</name>
<protein>
    <submittedName>
        <fullName evidence="1">Uncharacterized protein</fullName>
    </submittedName>
</protein>
<organism evidence="1">
    <name type="scientific">Anguilla anguilla</name>
    <name type="common">European freshwater eel</name>
    <name type="synonym">Muraena anguilla</name>
    <dbReference type="NCBI Taxonomy" id="7936"/>
    <lineage>
        <taxon>Eukaryota</taxon>
        <taxon>Metazoa</taxon>
        <taxon>Chordata</taxon>
        <taxon>Craniata</taxon>
        <taxon>Vertebrata</taxon>
        <taxon>Euteleostomi</taxon>
        <taxon>Actinopterygii</taxon>
        <taxon>Neopterygii</taxon>
        <taxon>Teleostei</taxon>
        <taxon>Anguilliformes</taxon>
        <taxon>Anguillidae</taxon>
        <taxon>Anguilla</taxon>
    </lineage>
</organism>